<dbReference type="SMART" id="SM00382">
    <property type="entry name" value="AAA"/>
    <property type="match status" value="2"/>
</dbReference>
<evidence type="ECO:0000256" key="6">
    <source>
        <dbReference type="ARBA" id="ARBA00022737"/>
    </source>
</evidence>
<dbReference type="GO" id="GO:0016887">
    <property type="term" value="F:ATP hydrolysis activity"/>
    <property type="evidence" value="ECO:0007669"/>
    <property type="project" value="InterPro"/>
</dbReference>
<evidence type="ECO:0000313" key="13">
    <source>
        <dbReference type="Proteomes" id="UP000237381"/>
    </source>
</evidence>
<dbReference type="CDD" id="cd03216">
    <property type="entry name" value="ABC_Carb_Monos_I"/>
    <property type="match status" value="1"/>
</dbReference>
<sequence length="537" mass="58380">MQGSDAKQRTKQQIKRAEKRMTEPLLTMRGIVKSFAGVKALDGIDLTVRPGECVGLCGENGAGKSTLMKVLSGVYPHGTWSGEIRWEGAPLEAQSVRDTERAGIVIIHQELMLVPELSVAENIFLGNEITLPGGRMNYAAMYQRAAELLRELNIDAINVAQPVMNYGGGHQQLIEIAKALNKRAKLLILDEPSSSLTAAETKILLDIVRDLKRRGVACVYISHKLDEVEAVCDTVSVIRDGRHVATEPMATLTTDRIIAMMVGREIKNLFPREPHEIGEVVFEARNVTCHDVTNPRRKRVNDVSFAVRRGEILGVAGLVGAGRTETMQAIFGAYEGNCSATVLLEGKPLKIRAPLDAIRAGIAMVPEDRKRHGIVPQLGVGHNITLSVLERFSKHGRIDTAAELDTIRTEMQRLSVRAANPMLSIASLSGGNQQKAVLTKMLLTEPKVLILDEPTRGVDVGAKYEIYKLVFQLAKRGVAIVMVSSELPEVLGISDRVLVIGEGEVRGDFVNDGLTQEHILGAAIQSARAQPLSASAA</sequence>
<evidence type="ECO:0000256" key="10">
    <source>
        <dbReference type="ARBA" id="ARBA00023136"/>
    </source>
</evidence>
<protein>
    <submittedName>
        <fullName evidence="12">Xylose ABC transporter ATP-binding protein</fullName>
    </submittedName>
</protein>
<dbReference type="GO" id="GO:0015614">
    <property type="term" value="F:ABC-type D-xylose transporter activity"/>
    <property type="evidence" value="ECO:0007669"/>
    <property type="project" value="InterPro"/>
</dbReference>
<dbReference type="EMBL" id="PQGA01000003">
    <property type="protein sequence ID" value="POR53871.1"/>
    <property type="molecule type" value="Genomic_DNA"/>
</dbReference>
<evidence type="ECO:0000256" key="8">
    <source>
        <dbReference type="ARBA" id="ARBA00022840"/>
    </source>
</evidence>
<evidence type="ECO:0000256" key="3">
    <source>
        <dbReference type="ARBA" id="ARBA00022475"/>
    </source>
</evidence>
<gene>
    <name evidence="12" type="ORF">B0G62_103453</name>
</gene>
<dbReference type="NCBIfam" id="TIGR02633">
    <property type="entry name" value="xylG"/>
    <property type="match status" value="1"/>
</dbReference>
<proteinExistence type="predicted"/>
<dbReference type="PROSITE" id="PS50893">
    <property type="entry name" value="ABC_TRANSPORTER_2"/>
    <property type="match status" value="2"/>
</dbReference>
<dbReference type="RefSeq" id="WP_407671114.1">
    <property type="nucleotide sequence ID" value="NZ_PQGA01000003.1"/>
</dbReference>
<comment type="caution">
    <text evidence="12">The sequence shown here is derived from an EMBL/GenBank/DDBJ whole genome shotgun (WGS) entry which is preliminary data.</text>
</comment>
<keyword evidence="6" id="KW-0677">Repeat</keyword>
<keyword evidence="10" id="KW-0472">Membrane</keyword>
<dbReference type="Proteomes" id="UP000237381">
    <property type="component" value="Unassembled WGS sequence"/>
</dbReference>
<evidence type="ECO:0000313" key="12">
    <source>
        <dbReference type="EMBL" id="POR53871.1"/>
    </source>
</evidence>
<keyword evidence="9" id="KW-1278">Translocase</keyword>
<dbReference type="InterPro" id="IPR003439">
    <property type="entry name" value="ABC_transporter-like_ATP-bd"/>
</dbReference>
<keyword evidence="5" id="KW-0762">Sugar transport</keyword>
<evidence type="ECO:0000259" key="11">
    <source>
        <dbReference type="PROSITE" id="PS50893"/>
    </source>
</evidence>
<reference evidence="12 13" key="1">
    <citation type="submission" date="2018-01" db="EMBL/GenBank/DDBJ databases">
        <title>Genomic Encyclopedia of Type Strains, Phase III (KMG-III): the genomes of soil and plant-associated and newly described type strains.</title>
        <authorList>
            <person name="Whitman W."/>
        </authorList>
    </citation>
    <scope>NUCLEOTIDE SEQUENCE [LARGE SCALE GENOMIC DNA]</scope>
    <source>
        <strain evidence="12 13">JCM 18070</strain>
    </source>
</reference>
<dbReference type="Gene3D" id="3.40.50.300">
    <property type="entry name" value="P-loop containing nucleotide triphosphate hydrolases"/>
    <property type="match status" value="2"/>
</dbReference>
<keyword evidence="4" id="KW-0997">Cell inner membrane</keyword>
<dbReference type="Pfam" id="PF00005">
    <property type="entry name" value="ABC_tran"/>
    <property type="match status" value="2"/>
</dbReference>
<dbReference type="InterPro" id="IPR003593">
    <property type="entry name" value="AAA+_ATPase"/>
</dbReference>
<keyword evidence="7" id="KW-0547">Nucleotide-binding</keyword>
<dbReference type="InterPro" id="IPR050107">
    <property type="entry name" value="ABC_carbohydrate_import_ATPase"/>
</dbReference>
<name>A0A2S4MGS5_9BURK</name>
<dbReference type="SUPFAM" id="SSF52540">
    <property type="entry name" value="P-loop containing nucleoside triphosphate hydrolases"/>
    <property type="match status" value="2"/>
</dbReference>
<keyword evidence="2" id="KW-0813">Transport</keyword>
<keyword evidence="8 12" id="KW-0067">ATP-binding</keyword>
<dbReference type="InterPro" id="IPR027417">
    <property type="entry name" value="P-loop_NTPase"/>
</dbReference>
<dbReference type="PANTHER" id="PTHR43790">
    <property type="entry name" value="CARBOHYDRATE TRANSPORT ATP-BINDING PROTEIN MG119-RELATED"/>
    <property type="match status" value="1"/>
</dbReference>
<dbReference type="GO" id="GO:0005886">
    <property type="term" value="C:plasma membrane"/>
    <property type="evidence" value="ECO:0007669"/>
    <property type="project" value="UniProtKB-SubCell"/>
</dbReference>
<evidence type="ECO:0000256" key="5">
    <source>
        <dbReference type="ARBA" id="ARBA00022597"/>
    </source>
</evidence>
<dbReference type="AlphaFoldDB" id="A0A2S4MGS5"/>
<dbReference type="FunFam" id="3.40.50.300:FF:000127">
    <property type="entry name" value="Ribose import ATP-binding protein RbsA"/>
    <property type="match status" value="1"/>
</dbReference>
<dbReference type="PANTHER" id="PTHR43790:SF1">
    <property type="entry name" value="XYLOSE IMPORT ATP-BINDING PROTEIN XYLG"/>
    <property type="match status" value="1"/>
</dbReference>
<dbReference type="NCBIfam" id="NF010069">
    <property type="entry name" value="PRK13549.1"/>
    <property type="match status" value="1"/>
</dbReference>
<evidence type="ECO:0000256" key="7">
    <source>
        <dbReference type="ARBA" id="ARBA00022741"/>
    </source>
</evidence>
<evidence type="ECO:0000256" key="1">
    <source>
        <dbReference type="ARBA" id="ARBA00004202"/>
    </source>
</evidence>
<dbReference type="InterPro" id="IPR013455">
    <property type="entry name" value="ABC_transptr_XylG"/>
</dbReference>
<dbReference type="GO" id="GO:0005524">
    <property type="term" value="F:ATP binding"/>
    <property type="evidence" value="ECO:0007669"/>
    <property type="project" value="UniProtKB-KW"/>
</dbReference>
<evidence type="ECO:0000256" key="9">
    <source>
        <dbReference type="ARBA" id="ARBA00022967"/>
    </source>
</evidence>
<feature type="domain" description="ABC transporter" evidence="11">
    <location>
        <begin position="26"/>
        <end position="265"/>
    </location>
</feature>
<keyword evidence="3" id="KW-1003">Cell membrane</keyword>
<keyword evidence="13" id="KW-1185">Reference proteome</keyword>
<accession>A0A2S4MGS5</accession>
<dbReference type="CDD" id="cd03215">
    <property type="entry name" value="ABC_Carb_Monos_II"/>
    <property type="match status" value="1"/>
</dbReference>
<feature type="domain" description="ABC transporter" evidence="11">
    <location>
        <begin position="282"/>
        <end position="527"/>
    </location>
</feature>
<organism evidence="12 13">
    <name type="scientific">Paraburkholderia eburnea</name>
    <dbReference type="NCBI Taxonomy" id="1189126"/>
    <lineage>
        <taxon>Bacteria</taxon>
        <taxon>Pseudomonadati</taxon>
        <taxon>Pseudomonadota</taxon>
        <taxon>Betaproteobacteria</taxon>
        <taxon>Burkholderiales</taxon>
        <taxon>Burkholderiaceae</taxon>
        <taxon>Paraburkholderia</taxon>
    </lineage>
</organism>
<evidence type="ECO:0000256" key="2">
    <source>
        <dbReference type="ARBA" id="ARBA00022448"/>
    </source>
</evidence>
<evidence type="ECO:0000256" key="4">
    <source>
        <dbReference type="ARBA" id="ARBA00022519"/>
    </source>
</evidence>
<comment type="subcellular location">
    <subcellularLocation>
        <location evidence="1">Cell membrane</location>
        <topology evidence="1">Peripheral membrane protein</topology>
    </subcellularLocation>
</comment>